<reference evidence="3" key="1">
    <citation type="submission" date="2016-06" db="UniProtKB">
        <authorList>
            <consortium name="WormBaseParasite"/>
        </authorList>
    </citation>
    <scope>IDENTIFICATION</scope>
</reference>
<accession>A0A183H5N6</accession>
<gene>
    <name evidence="1" type="ORF">OFLC_LOCUS2796</name>
</gene>
<evidence type="ECO:0000313" key="2">
    <source>
        <dbReference type="Proteomes" id="UP000267606"/>
    </source>
</evidence>
<evidence type="ECO:0000313" key="1">
    <source>
        <dbReference type="EMBL" id="VDO34266.1"/>
    </source>
</evidence>
<name>A0A183H5N6_9BILA</name>
<evidence type="ECO:0000313" key="3">
    <source>
        <dbReference type="WBParaSite" id="OFLC_0000279501-mRNA-1"/>
    </source>
</evidence>
<dbReference type="STRING" id="387005.A0A183H5N6"/>
<keyword evidence="2" id="KW-1185">Reference proteome</keyword>
<sequence length="601" mass="69526">MLKHTVEYSREHGQRTLKKYLRYNEKEINFNTVTVYRDREVKVDVGASSNFDLIRYGKVMFDCRKGQTFWNCETESNINNQYVIKGHETLSPQNTDIGYLQASKYNANAMLRRAEIVYNLEMDVNGDRGMIKLQTPTHAIDIPQVRITRKGPTEFEIYTESGSRGRIYAHVKTGDYDKLLKIQITEIPEPFELHLENSLTDGKQKSTAELTLGPLGQKRTYGIENEIEGEGERFRALRLTLKRPKRVIKIQLLRPARNKYALSILPNVGGGRLPTVAEMTYQKTTNGYHWEGSFSDQALKTPLKAKIVHKKDVRDRYNYRLDWQTEFAYSDEPDKLFSNSLHLHRSVVPSTRRQRSAITRGERDDNVRFVVELKSVHLASNLNTRLWTKVDRSLIGEAAIPVHATFGLETRNLQRQPVEYSLEMRTDAVKFTEIQLKSPSSLLKARIDKTSDNHYKVGIYENSERPSIVGELNLNDNGPVFEYRDERSQEVKLHASAQKLNDYEGKIDVWHSEASKKIQDALLSLQVKEGNVWKSEIYIRPTMESEIVKKAEEAISKTDEFQRCAFMRDTFLPIFSSHKQIANDVATAMDRVIKEWTKEHR</sequence>
<dbReference type="EMBL" id="UZAJ01001699">
    <property type="protein sequence ID" value="VDO34266.1"/>
    <property type="molecule type" value="Genomic_DNA"/>
</dbReference>
<organism evidence="3">
    <name type="scientific">Onchocerca flexuosa</name>
    <dbReference type="NCBI Taxonomy" id="387005"/>
    <lineage>
        <taxon>Eukaryota</taxon>
        <taxon>Metazoa</taxon>
        <taxon>Ecdysozoa</taxon>
        <taxon>Nematoda</taxon>
        <taxon>Chromadorea</taxon>
        <taxon>Rhabditida</taxon>
        <taxon>Spirurina</taxon>
        <taxon>Spiruromorpha</taxon>
        <taxon>Filarioidea</taxon>
        <taxon>Onchocercidae</taxon>
        <taxon>Onchocerca</taxon>
    </lineage>
</organism>
<protein>
    <submittedName>
        <fullName evidence="3">VWFD domain-containing protein</fullName>
    </submittedName>
</protein>
<dbReference type="WBParaSite" id="OFLC_0000279501-mRNA-1">
    <property type="protein sequence ID" value="OFLC_0000279501-mRNA-1"/>
    <property type="gene ID" value="OFLC_0000279501"/>
</dbReference>
<dbReference type="AlphaFoldDB" id="A0A183H5N6"/>
<dbReference type="Proteomes" id="UP000267606">
    <property type="component" value="Unassembled WGS sequence"/>
</dbReference>
<reference evidence="1 2" key="2">
    <citation type="submission" date="2018-11" db="EMBL/GenBank/DDBJ databases">
        <authorList>
            <consortium name="Pathogen Informatics"/>
        </authorList>
    </citation>
    <scope>NUCLEOTIDE SEQUENCE [LARGE SCALE GENOMIC DNA]</scope>
</reference>
<proteinExistence type="predicted"/>